<proteinExistence type="predicted"/>
<dbReference type="InterPro" id="IPR029044">
    <property type="entry name" value="Nucleotide-diphossugar_trans"/>
</dbReference>
<name>A0ABW5LHC8_9FLAO</name>
<dbReference type="Pfam" id="PF02348">
    <property type="entry name" value="CTP_transf_3"/>
    <property type="match status" value="1"/>
</dbReference>
<dbReference type="InterPro" id="IPR020039">
    <property type="entry name" value="PseF"/>
</dbReference>
<dbReference type="Proteomes" id="UP001597319">
    <property type="component" value="Unassembled WGS sequence"/>
</dbReference>
<dbReference type="RefSeq" id="WP_378293081.1">
    <property type="nucleotide sequence ID" value="NZ_JBHULE010000019.1"/>
</dbReference>
<protein>
    <submittedName>
        <fullName evidence="1">Pseudaminic acid cytidylyltransferase</fullName>
        <ecNumber evidence="1">2.7.7.81</ecNumber>
    </submittedName>
</protein>
<dbReference type="CDD" id="cd02513">
    <property type="entry name" value="CMP-NeuAc_Synthase"/>
    <property type="match status" value="1"/>
</dbReference>
<comment type="caution">
    <text evidence="1">The sequence shown here is derived from an EMBL/GenBank/DDBJ whole genome shotgun (WGS) entry which is preliminary data.</text>
</comment>
<keyword evidence="1" id="KW-0808">Transferase</keyword>
<dbReference type="InterPro" id="IPR003329">
    <property type="entry name" value="Cytidylyl_trans"/>
</dbReference>
<sequence>MNNLAIIPARGGSKRIPKKNTKPFLGIPIIEYSIKAALDSDIFQEVMVSTDDHEIAEIATKSGAVVPFIRSVENSNDYATLYDVVYEVLNWYKAKKIDFEAVSCIMATCPFLKPEQIIEAHSILCQDETDSVLPVVKFDYPIQRALKKNKKGHLNFCNLEDYKTRSQDLEETYHDAGMFYFTKVNSFLKKNNNRLSSGSIKPFLINSFESQDIDTIEDWNIAEMKFKILEKNVR</sequence>
<dbReference type="PANTHER" id="PTHR21485">
    <property type="entry name" value="HAD SUPERFAMILY MEMBERS CMAS AND KDSC"/>
    <property type="match status" value="1"/>
</dbReference>
<keyword evidence="2" id="KW-1185">Reference proteome</keyword>
<accession>A0ABW5LHC8</accession>
<dbReference type="SUPFAM" id="SSF53448">
    <property type="entry name" value="Nucleotide-diphospho-sugar transferases"/>
    <property type="match status" value="1"/>
</dbReference>
<keyword evidence="1" id="KW-0548">Nucleotidyltransferase</keyword>
<dbReference type="EMBL" id="JBHULE010000019">
    <property type="protein sequence ID" value="MFD2563554.1"/>
    <property type="molecule type" value="Genomic_DNA"/>
</dbReference>
<dbReference type="PANTHER" id="PTHR21485:SF6">
    <property type="entry name" value="N-ACYLNEURAMINATE CYTIDYLYLTRANSFERASE-RELATED"/>
    <property type="match status" value="1"/>
</dbReference>
<dbReference type="Gene3D" id="3.90.550.10">
    <property type="entry name" value="Spore Coat Polysaccharide Biosynthesis Protein SpsA, Chain A"/>
    <property type="match status" value="1"/>
</dbReference>
<evidence type="ECO:0000313" key="2">
    <source>
        <dbReference type="Proteomes" id="UP001597319"/>
    </source>
</evidence>
<organism evidence="1 2">
    <name type="scientific">Aquimarina rubra</name>
    <dbReference type="NCBI Taxonomy" id="1920033"/>
    <lineage>
        <taxon>Bacteria</taxon>
        <taxon>Pseudomonadati</taxon>
        <taxon>Bacteroidota</taxon>
        <taxon>Flavobacteriia</taxon>
        <taxon>Flavobacteriales</taxon>
        <taxon>Flavobacteriaceae</taxon>
        <taxon>Aquimarina</taxon>
    </lineage>
</organism>
<dbReference type="NCBIfam" id="TIGR03584">
    <property type="entry name" value="PseF"/>
    <property type="match status" value="1"/>
</dbReference>
<gene>
    <name evidence="1" type="primary">pseF</name>
    <name evidence="1" type="ORF">ACFSR1_12820</name>
</gene>
<dbReference type="InterPro" id="IPR050793">
    <property type="entry name" value="CMP-NeuNAc_synthase"/>
</dbReference>
<reference evidence="2" key="1">
    <citation type="journal article" date="2019" name="Int. J. Syst. Evol. Microbiol.">
        <title>The Global Catalogue of Microorganisms (GCM) 10K type strain sequencing project: providing services to taxonomists for standard genome sequencing and annotation.</title>
        <authorList>
            <consortium name="The Broad Institute Genomics Platform"/>
            <consortium name="The Broad Institute Genome Sequencing Center for Infectious Disease"/>
            <person name="Wu L."/>
            <person name="Ma J."/>
        </authorList>
    </citation>
    <scope>NUCLEOTIDE SEQUENCE [LARGE SCALE GENOMIC DNA]</scope>
    <source>
        <strain evidence="2">KCTC 52274</strain>
    </source>
</reference>
<evidence type="ECO:0000313" key="1">
    <source>
        <dbReference type="EMBL" id="MFD2563554.1"/>
    </source>
</evidence>
<dbReference type="GO" id="GO:0016779">
    <property type="term" value="F:nucleotidyltransferase activity"/>
    <property type="evidence" value="ECO:0007669"/>
    <property type="project" value="UniProtKB-KW"/>
</dbReference>
<dbReference type="EC" id="2.7.7.81" evidence="1"/>